<feature type="compositionally biased region" description="Polar residues" evidence="1">
    <location>
        <begin position="226"/>
        <end position="243"/>
    </location>
</feature>
<feature type="compositionally biased region" description="Acidic residues" evidence="1">
    <location>
        <begin position="297"/>
        <end position="307"/>
    </location>
</feature>
<feature type="compositionally biased region" description="Basic and acidic residues" evidence="1">
    <location>
        <begin position="434"/>
        <end position="443"/>
    </location>
</feature>
<evidence type="ECO:0000313" key="2">
    <source>
        <dbReference type="EMBL" id="KAF1996636.1"/>
    </source>
</evidence>
<feature type="compositionally biased region" description="Acidic residues" evidence="1">
    <location>
        <begin position="272"/>
        <end position="290"/>
    </location>
</feature>
<feature type="region of interest" description="Disordered" evidence="1">
    <location>
        <begin position="188"/>
        <end position="464"/>
    </location>
</feature>
<feature type="region of interest" description="Disordered" evidence="1">
    <location>
        <begin position="1"/>
        <end position="20"/>
    </location>
</feature>
<feature type="compositionally biased region" description="Low complexity" evidence="1">
    <location>
        <begin position="424"/>
        <end position="433"/>
    </location>
</feature>
<feature type="compositionally biased region" description="Polar residues" evidence="1">
    <location>
        <begin position="73"/>
        <end position="98"/>
    </location>
</feature>
<protein>
    <submittedName>
        <fullName evidence="2">Uncharacterized protein</fullName>
    </submittedName>
</protein>
<organism evidence="2 3">
    <name type="scientific">Amniculicola lignicola CBS 123094</name>
    <dbReference type="NCBI Taxonomy" id="1392246"/>
    <lineage>
        <taxon>Eukaryota</taxon>
        <taxon>Fungi</taxon>
        <taxon>Dikarya</taxon>
        <taxon>Ascomycota</taxon>
        <taxon>Pezizomycotina</taxon>
        <taxon>Dothideomycetes</taxon>
        <taxon>Pleosporomycetidae</taxon>
        <taxon>Pleosporales</taxon>
        <taxon>Amniculicolaceae</taxon>
        <taxon>Amniculicola</taxon>
    </lineage>
</organism>
<accession>A0A6A5WG68</accession>
<feature type="region of interest" description="Disordered" evidence="1">
    <location>
        <begin position="60"/>
        <end position="123"/>
    </location>
</feature>
<sequence>MSSSAASTAPQLNGNGNGLAAGTEAEFLEKLFALRDQVYAGAHPFIKLPPDVLAQVVAPRPAQQTAALGRPSANGTPNGSSLSQSLPPRPESSQQLQLPPSGYGSPSAGGQRPVSAKSTSSGIDPVLLTKSEHLIRAELQLKRQQIERSLKDQLDKHAHEKGFMEDHDLYVDCVGILEQAQAIVKPVSGLQQKPPQSAESTESFDENSYYSSNADSWSPERADHAQSANGTEALDTLTSQPQRSAVEAQLTVAKPKLAPAPIPRQPQPAIIDLDDDDEPYEPADDIEIYEPEPATAQDDEEEEEEDYSPPPAAIGHHNMPSNGNRGRTRGKIARQVAPHPRSPITNIKKRKREEKKREREQRWQQQQQQQRNKRVVRSPEPYIKEEPQSPPSFAPTPDLQPNKRRAVQPSSSDPEGSSGRERQPQNVYVQDQDQVVRRAHAAEEPLSPTVIRHPQRRVERDDQNLRRIASVHYARRPISPVRMEYAQPEPQRVRAASYAVLDRPAGPVYREESVRPSAPRYARESSVEYVSRPQSPVMMMPPPRRIVVDEYGNQYYATPAAEVRASVAPPSRRVEIEPYYERASTREPMMRPPTRQDPYGEGEFQRMAPPPPRRYVEVSDMEPIEARPYRQRELSHRPMEVEYAPQEVMERRPVIQYEEMGPPRDRLQARAYSVRPEVVRREVPTEYAPVRHESVQPGYVRVAATPRYRELSVHPDAAGLDERRYTYAAPAQGRRYVEEPVGERQMEAPEGYGSEAPRRVVSYRY</sequence>
<feature type="compositionally biased region" description="Low complexity" evidence="1">
    <location>
        <begin position="99"/>
        <end position="110"/>
    </location>
</feature>
<name>A0A6A5WG68_9PLEO</name>
<dbReference type="OrthoDB" id="5333304at2759"/>
<feature type="compositionally biased region" description="Polar residues" evidence="1">
    <location>
        <begin position="189"/>
        <end position="216"/>
    </location>
</feature>
<dbReference type="AlphaFoldDB" id="A0A6A5WG68"/>
<feature type="compositionally biased region" description="Basic and acidic residues" evidence="1">
    <location>
        <begin position="738"/>
        <end position="747"/>
    </location>
</feature>
<feature type="region of interest" description="Disordered" evidence="1">
    <location>
        <begin position="585"/>
        <end position="613"/>
    </location>
</feature>
<reference evidence="2" key="1">
    <citation type="journal article" date="2020" name="Stud. Mycol.">
        <title>101 Dothideomycetes genomes: a test case for predicting lifestyles and emergence of pathogens.</title>
        <authorList>
            <person name="Haridas S."/>
            <person name="Albert R."/>
            <person name="Binder M."/>
            <person name="Bloem J."/>
            <person name="Labutti K."/>
            <person name="Salamov A."/>
            <person name="Andreopoulos B."/>
            <person name="Baker S."/>
            <person name="Barry K."/>
            <person name="Bills G."/>
            <person name="Bluhm B."/>
            <person name="Cannon C."/>
            <person name="Castanera R."/>
            <person name="Culley D."/>
            <person name="Daum C."/>
            <person name="Ezra D."/>
            <person name="Gonzalez J."/>
            <person name="Henrissat B."/>
            <person name="Kuo A."/>
            <person name="Liang C."/>
            <person name="Lipzen A."/>
            <person name="Lutzoni F."/>
            <person name="Magnuson J."/>
            <person name="Mondo S."/>
            <person name="Nolan M."/>
            <person name="Ohm R."/>
            <person name="Pangilinan J."/>
            <person name="Park H.-J."/>
            <person name="Ramirez L."/>
            <person name="Alfaro M."/>
            <person name="Sun H."/>
            <person name="Tritt A."/>
            <person name="Yoshinaga Y."/>
            <person name="Zwiers L.-H."/>
            <person name="Turgeon B."/>
            <person name="Goodwin S."/>
            <person name="Spatafora J."/>
            <person name="Crous P."/>
            <person name="Grigoriev I."/>
        </authorList>
    </citation>
    <scope>NUCLEOTIDE SEQUENCE</scope>
    <source>
        <strain evidence="2">CBS 123094</strain>
    </source>
</reference>
<dbReference type="Proteomes" id="UP000799779">
    <property type="component" value="Unassembled WGS sequence"/>
</dbReference>
<dbReference type="EMBL" id="ML977623">
    <property type="protein sequence ID" value="KAF1996636.1"/>
    <property type="molecule type" value="Genomic_DNA"/>
</dbReference>
<keyword evidence="3" id="KW-1185">Reference proteome</keyword>
<gene>
    <name evidence="2" type="ORF">P154DRAFT_525474</name>
</gene>
<evidence type="ECO:0000313" key="3">
    <source>
        <dbReference type="Proteomes" id="UP000799779"/>
    </source>
</evidence>
<proteinExistence type="predicted"/>
<feature type="region of interest" description="Disordered" evidence="1">
    <location>
        <begin position="738"/>
        <end position="765"/>
    </location>
</feature>
<feature type="compositionally biased region" description="Polar residues" evidence="1">
    <location>
        <begin position="1"/>
        <end position="11"/>
    </location>
</feature>
<evidence type="ECO:0000256" key="1">
    <source>
        <dbReference type="SAM" id="MobiDB-lite"/>
    </source>
</evidence>